<dbReference type="SUPFAM" id="SSF110087">
    <property type="entry name" value="DR1885-like metal-binding protein"/>
    <property type="match status" value="1"/>
</dbReference>
<dbReference type="InterPro" id="IPR007410">
    <property type="entry name" value="LpqE-like"/>
</dbReference>
<evidence type="ECO:0000313" key="3">
    <source>
        <dbReference type="EMBL" id="MFH5775891.1"/>
    </source>
</evidence>
<sequence length="325" mass="34125">MKTHILAALAGGALLLTSAPVLAHAGLEKTEAPAGSTYKAVIKIGHGCDGKPTKTLRVKIPDGFYDAKPMPKPGWQLKTVTGDYARPFDNHGTEMRKGVREIVWSGGELPDEWYDEFVFRGTVGPELVAGSTIYFPTIQECGSAREAWIDVTGSDEAKNPAPALMVTEAKGGGHGHHAAAAETVPVAAGHDVQLGDLSITQPYSRATAPKAPVGGGYLTVTNAGQSDDRLVSATSPLAGKVEIHEMTMDGDVMRMRPLTDGLPLPAGASVEMKPGGTHLMLMELKQPLVEGDSVPVTLTFEKAGTVELQLPVGPMNAKGDGHGQH</sequence>
<dbReference type="RefSeq" id="WP_395135030.1">
    <property type="nucleotide sequence ID" value="NZ_JBIMPR010000013.1"/>
</dbReference>
<gene>
    <name evidence="3" type="ORF">ACHFJ0_16710</name>
</gene>
<dbReference type="Proteomes" id="UP001609376">
    <property type="component" value="Unassembled WGS sequence"/>
</dbReference>
<dbReference type="Pfam" id="PF07987">
    <property type="entry name" value="DUF1775"/>
    <property type="match status" value="1"/>
</dbReference>
<dbReference type="PANTHER" id="PTHR36302:SF1">
    <property type="entry name" value="COPPER CHAPERONE PCU(A)C"/>
    <property type="match status" value="1"/>
</dbReference>
<dbReference type="EMBL" id="JBIMPR010000013">
    <property type="protein sequence ID" value="MFH5775891.1"/>
    <property type="molecule type" value="Genomic_DNA"/>
</dbReference>
<evidence type="ECO:0000259" key="2">
    <source>
        <dbReference type="Pfam" id="PF07987"/>
    </source>
</evidence>
<dbReference type="CDD" id="cd08545">
    <property type="entry name" value="YcnI_like"/>
    <property type="match status" value="1"/>
</dbReference>
<dbReference type="Gene3D" id="2.60.40.1890">
    <property type="entry name" value="PCu(A)C copper chaperone"/>
    <property type="match status" value="1"/>
</dbReference>
<dbReference type="Gene3D" id="2.60.40.2230">
    <property type="entry name" value="Uncharacterised protein YcnI-like PF07987, DUF1775"/>
    <property type="match status" value="1"/>
</dbReference>
<evidence type="ECO:0000256" key="1">
    <source>
        <dbReference type="SAM" id="SignalP"/>
    </source>
</evidence>
<reference evidence="3 4" key="1">
    <citation type="submission" date="2024-10" db="EMBL/GenBank/DDBJ databases">
        <title>Paracoccus drimophilus sp. nov., a novel bacterium from corn roots in Hunan.</title>
        <authorList>
            <person name="Li X."/>
        </authorList>
    </citation>
    <scope>NUCLEOTIDE SEQUENCE [LARGE SCALE GENOMIC DNA]</scope>
    <source>
        <strain evidence="3 4">NGMCC 1.201697</strain>
    </source>
</reference>
<dbReference type="InterPro" id="IPR021174">
    <property type="entry name" value="UCP037139"/>
</dbReference>
<feature type="domain" description="YncI copper-binding" evidence="2">
    <location>
        <begin position="24"/>
        <end position="166"/>
    </location>
</feature>
<dbReference type="InterPro" id="IPR038507">
    <property type="entry name" value="YcnI-like_sf"/>
</dbReference>
<protein>
    <submittedName>
        <fullName evidence="3">Copper chaperone PCu(A)C</fullName>
    </submittedName>
</protein>
<proteinExistence type="predicted"/>
<organism evidence="3 4">
    <name type="scientific">Paracoccus broussonetiae subsp. drimophilus</name>
    <dbReference type="NCBI Taxonomy" id="3373869"/>
    <lineage>
        <taxon>Bacteria</taxon>
        <taxon>Pseudomonadati</taxon>
        <taxon>Pseudomonadota</taxon>
        <taxon>Alphaproteobacteria</taxon>
        <taxon>Rhodobacterales</taxon>
        <taxon>Paracoccaceae</taxon>
        <taxon>Paracoccus</taxon>
        <taxon>Paracoccus broussonetiae</taxon>
    </lineage>
</organism>
<feature type="signal peptide" evidence="1">
    <location>
        <begin position="1"/>
        <end position="23"/>
    </location>
</feature>
<feature type="chain" id="PRO_5046874401" evidence="1">
    <location>
        <begin position="24"/>
        <end position="325"/>
    </location>
</feature>
<dbReference type="PIRSF" id="PIRSF037139">
    <property type="entry name" value="UCP037139"/>
    <property type="match status" value="1"/>
</dbReference>
<evidence type="ECO:0000313" key="4">
    <source>
        <dbReference type="Proteomes" id="UP001609376"/>
    </source>
</evidence>
<dbReference type="InterPro" id="IPR058248">
    <property type="entry name" value="Lxx211020-like"/>
</dbReference>
<name>A0ABW7LNX7_9RHOB</name>
<comment type="caution">
    <text evidence="3">The sequence shown here is derived from an EMBL/GenBank/DDBJ whole genome shotgun (WGS) entry which is preliminary data.</text>
</comment>
<dbReference type="InterPro" id="IPR012533">
    <property type="entry name" value="YcnI-copper_dom"/>
</dbReference>
<dbReference type="PANTHER" id="PTHR36302">
    <property type="entry name" value="BLR7088 PROTEIN"/>
    <property type="match status" value="1"/>
</dbReference>
<keyword evidence="4" id="KW-1185">Reference proteome</keyword>
<dbReference type="Pfam" id="PF04314">
    <property type="entry name" value="PCuAC"/>
    <property type="match status" value="1"/>
</dbReference>
<keyword evidence="1" id="KW-0732">Signal</keyword>
<dbReference type="InterPro" id="IPR036182">
    <property type="entry name" value="PCuAC_sf"/>
</dbReference>
<accession>A0ABW7LNX7</accession>